<feature type="transmembrane region" description="Helical" evidence="6">
    <location>
        <begin position="90"/>
        <end position="107"/>
    </location>
</feature>
<feature type="transmembrane region" description="Helical" evidence="6">
    <location>
        <begin position="204"/>
        <end position="227"/>
    </location>
</feature>
<evidence type="ECO:0000256" key="1">
    <source>
        <dbReference type="ARBA" id="ARBA00004141"/>
    </source>
</evidence>
<dbReference type="Proteomes" id="UP000318733">
    <property type="component" value="Unassembled WGS sequence"/>
</dbReference>
<feature type="transmembrane region" description="Helical" evidence="6">
    <location>
        <begin position="266"/>
        <end position="284"/>
    </location>
</feature>
<feature type="transmembrane region" description="Helical" evidence="6">
    <location>
        <begin position="28"/>
        <end position="47"/>
    </location>
</feature>
<comment type="caution">
    <text evidence="7">The sequence shown here is derived from an EMBL/GenBank/DDBJ whole genome shotgun (WGS) entry which is preliminary data.</text>
</comment>
<keyword evidence="3 6" id="KW-0812">Transmembrane</keyword>
<keyword evidence="4 6" id="KW-1133">Transmembrane helix</keyword>
<evidence type="ECO:0000256" key="4">
    <source>
        <dbReference type="ARBA" id="ARBA00022989"/>
    </source>
</evidence>
<dbReference type="GO" id="GO:0016020">
    <property type="term" value="C:membrane"/>
    <property type="evidence" value="ECO:0007669"/>
    <property type="project" value="UniProtKB-SubCell"/>
</dbReference>
<dbReference type="EMBL" id="VLPK01000002">
    <property type="protein sequence ID" value="TSJ40704.1"/>
    <property type="molecule type" value="Genomic_DNA"/>
</dbReference>
<sequence>MLYILLSVCCSVIVSVMLKLAKRYHVDMLQAITWNYSVAIALTWVIFRPHWVSLQSAPFANYAALGILLPSLFVILARSVRHTGIVRTDISQRLSLFIPIVAAYWIFGDQPGMLKITGIIIGFVAIFCSIPWGKSGGGSKSGFGAWLYLLIIFVGMGIIDILFKNVAAYKVIPYTTSLFIVFVLAFVVSFILLAIKIARGYTKFSFPHILIGWSLGIANFGNILFYIKAHQTLAKQPSTVFSAMNMGVIVLGTLIGLFVFKEKLSTLNKVGVFLALVSIIVITYSSY</sequence>
<feature type="transmembrane region" description="Helical" evidence="6">
    <location>
        <begin position="59"/>
        <end position="78"/>
    </location>
</feature>
<dbReference type="PANTHER" id="PTHR32322">
    <property type="entry name" value="INNER MEMBRANE TRANSPORTER"/>
    <property type="match status" value="1"/>
</dbReference>
<reference evidence="7 8" key="1">
    <citation type="submission" date="2019-07" db="EMBL/GenBank/DDBJ databases">
        <authorList>
            <person name="Huq M.A."/>
        </authorList>
    </citation>
    <scope>NUCLEOTIDE SEQUENCE [LARGE SCALE GENOMIC DNA]</scope>
    <source>
        <strain evidence="7 8">MAH-19</strain>
    </source>
</reference>
<evidence type="ECO:0000256" key="6">
    <source>
        <dbReference type="SAM" id="Phobius"/>
    </source>
</evidence>
<evidence type="ECO:0000313" key="7">
    <source>
        <dbReference type="EMBL" id="TSJ40704.1"/>
    </source>
</evidence>
<accession>A0A556MLA4</accession>
<comment type="similarity">
    <text evidence="2">Belongs to the EamA transporter family.</text>
</comment>
<feature type="transmembrane region" description="Helical" evidence="6">
    <location>
        <begin position="175"/>
        <end position="198"/>
    </location>
</feature>
<feature type="transmembrane region" description="Helical" evidence="6">
    <location>
        <begin position="239"/>
        <end position="260"/>
    </location>
</feature>
<protein>
    <submittedName>
        <fullName evidence="7">DMT family transporter</fullName>
    </submittedName>
</protein>
<dbReference type="AlphaFoldDB" id="A0A556MLA4"/>
<proteinExistence type="inferred from homology"/>
<name>A0A556MLA4_9SPHI</name>
<dbReference type="InterPro" id="IPR037185">
    <property type="entry name" value="EmrE-like"/>
</dbReference>
<feature type="transmembrane region" description="Helical" evidence="6">
    <location>
        <begin position="145"/>
        <end position="163"/>
    </location>
</feature>
<dbReference type="OrthoDB" id="1524053at2"/>
<keyword evidence="8" id="KW-1185">Reference proteome</keyword>
<organism evidence="7 8">
    <name type="scientific">Mucilaginibacter corticis</name>
    <dbReference type="NCBI Taxonomy" id="2597670"/>
    <lineage>
        <taxon>Bacteria</taxon>
        <taxon>Pseudomonadati</taxon>
        <taxon>Bacteroidota</taxon>
        <taxon>Sphingobacteriia</taxon>
        <taxon>Sphingobacteriales</taxon>
        <taxon>Sphingobacteriaceae</taxon>
        <taxon>Mucilaginibacter</taxon>
    </lineage>
</organism>
<dbReference type="SUPFAM" id="SSF103481">
    <property type="entry name" value="Multidrug resistance efflux transporter EmrE"/>
    <property type="match status" value="2"/>
</dbReference>
<dbReference type="Gene3D" id="1.10.3730.20">
    <property type="match status" value="1"/>
</dbReference>
<dbReference type="InterPro" id="IPR050638">
    <property type="entry name" value="AA-Vitamin_Transporters"/>
</dbReference>
<gene>
    <name evidence="7" type="ORF">FO440_13240</name>
</gene>
<evidence type="ECO:0000313" key="8">
    <source>
        <dbReference type="Proteomes" id="UP000318733"/>
    </source>
</evidence>
<evidence type="ECO:0000256" key="3">
    <source>
        <dbReference type="ARBA" id="ARBA00022692"/>
    </source>
</evidence>
<comment type="subcellular location">
    <subcellularLocation>
        <location evidence="1">Membrane</location>
        <topology evidence="1">Multi-pass membrane protein</topology>
    </subcellularLocation>
</comment>
<evidence type="ECO:0000256" key="2">
    <source>
        <dbReference type="ARBA" id="ARBA00007362"/>
    </source>
</evidence>
<evidence type="ECO:0000256" key="5">
    <source>
        <dbReference type="ARBA" id="ARBA00023136"/>
    </source>
</evidence>
<feature type="transmembrane region" description="Helical" evidence="6">
    <location>
        <begin position="114"/>
        <end position="133"/>
    </location>
</feature>
<dbReference type="PANTHER" id="PTHR32322:SF2">
    <property type="entry name" value="EAMA DOMAIN-CONTAINING PROTEIN"/>
    <property type="match status" value="1"/>
</dbReference>
<keyword evidence="5 6" id="KW-0472">Membrane</keyword>